<dbReference type="GO" id="GO:0000287">
    <property type="term" value="F:magnesium ion binding"/>
    <property type="evidence" value="ECO:0007669"/>
    <property type="project" value="InterPro"/>
</dbReference>
<protein>
    <submittedName>
        <fullName evidence="4">Gamma-terpinene synthase, chloroplastic-like</fullName>
    </submittedName>
</protein>
<dbReference type="GeneID" id="108662812"/>
<reference evidence="3" key="1">
    <citation type="journal article" date="1997" name="Nucleic Acids Res.">
        <title>tRNAscan-SE: a program for improved detection of transfer RNA genes in genomic sequence.</title>
        <authorList>
            <person name="Lowe T.M."/>
            <person name="Eddy S.R."/>
        </authorList>
    </citation>
    <scope>NUCLEOTIDE SEQUENCE [LARGE SCALE GENOMIC DNA]</scope>
    <source>
        <strain evidence="3">r\B97-61/B2</strain>
    </source>
</reference>
<dbReference type="SUPFAM" id="SSF48576">
    <property type="entry name" value="Terpenoid synthases"/>
    <property type="match status" value="1"/>
</dbReference>
<dbReference type="InterPro" id="IPR005630">
    <property type="entry name" value="Terpene_synthase_metal-bd"/>
</dbReference>
<feature type="domain" description="Terpene synthase metal-binding" evidence="2">
    <location>
        <begin position="32"/>
        <end position="152"/>
    </location>
</feature>
<organism evidence="3 4">
    <name type="scientific">Theobroma cacao</name>
    <name type="common">Cacao</name>
    <name type="synonym">Cocoa</name>
    <dbReference type="NCBI Taxonomy" id="3641"/>
    <lineage>
        <taxon>Eukaryota</taxon>
        <taxon>Viridiplantae</taxon>
        <taxon>Streptophyta</taxon>
        <taxon>Embryophyta</taxon>
        <taxon>Tracheophyta</taxon>
        <taxon>Spermatophyta</taxon>
        <taxon>Magnoliopsida</taxon>
        <taxon>eudicotyledons</taxon>
        <taxon>Gunneridae</taxon>
        <taxon>Pentapetalae</taxon>
        <taxon>rosids</taxon>
        <taxon>malvids</taxon>
        <taxon>Malvales</taxon>
        <taxon>Malvaceae</taxon>
        <taxon>Byttnerioideae</taxon>
        <taxon>Theobroma</taxon>
    </lineage>
</organism>
<keyword evidence="1" id="KW-0479">Metal-binding</keyword>
<dbReference type="PANTHER" id="PTHR31225">
    <property type="entry name" value="OS04G0344100 PROTEIN-RELATED"/>
    <property type="match status" value="1"/>
</dbReference>
<dbReference type="Pfam" id="PF03936">
    <property type="entry name" value="Terpene_synth_C"/>
    <property type="match status" value="1"/>
</dbReference>
<gene>
    <name evidence="4" type="primary">LOC108662812</name>
</gene>
<reference evidence="4" key="2">
    <citation type="submission" date="2025-08" db="UniProtKB">
        <authorList>
            <consortium name="RefSeq"/>
        </authorList>
    </citation>
    <scope>IDENTIFICATION</scope>
</reference>
<dbReference type="Gene3D" id="1.10.600.10">
    <property type="entry name" value="Farnesyl Diphosphate Synthase"/>
    <property type="match status" value="1"/>
</dbReference>
<dbReference type="RefSeq" id="XP_017979891.1">
    <property type="nucleotide sequence ID" value="XM_018124402.1"/>
</dbReference>
<dbReference type="PANTHER" id="PTHR31225:SF218">
    <property type="entry name" value="GERANIOL SYNTHASE, CHLOROPLASTIC-LIKE"/>
    <property type="match status" value="1"/>
</dbReference>
<dbReference type="Proteomes" id="UP000694886">
    <property type="component" value="Chromosome 7"/>
</dbReference>
<name>A0AB32WPP3_THECC</name>
<evidence type="ECO:0000313" key="4">
    <source>
        <dbReference type="RefSeq" id="XP_017979891.1"/>
    </source>
</evidence>
<accession>A0AB32WPP3</accession>
<dbReference type="GO" id="GO:0010333">
    <property type="term" value="F:terpene synthase activity"/>
    <property type="evidence" value="ECO:0007669"/>
    <property type="project" value="InterPro"/>
</dbReference>
<evidence type="ECO:0000313" key="3">
    <source>
        <dbReference type="Proteomes" id="UP000694886"/>
    </source>
</evidence>
<dbReference type="GO" id="GO:0016114">
    <property type="term" value="P:terpenoid biosynthetic process"/>
    <property type="evidence" value="ECO:0007669"/>
    <property type="project" value="InterPro"/>
</dbReference>
<proteinExistence type="predicted"/>
<sequence length="286" mass="33948">MRPWILLELPKLNFDIMQSVYLKELQELVWWKDLNFKERLPFASDWLTECYFWALGSCPPRPQLPILRRNLAKFGSLAHLMSLRSKNDKLFPNCHLQPFTTIRWDLNKAMEELPKYMKVSFSAIYNHVSEMVQDALKGYGMDILPYIKETMQSRQYEDLDSLLIMLREKCAFNVAINTHCKWSQLHYINKTLQEKGEYDAVKRTCFRMLLDVYPQAYFFVGLLHNIMIHRISVIDLMEHELWFAIGKSNASISKQEFCLITKLKFGRMPDVFTRLYEVVVDGIRVR</sequence>
<dbReference type="AlphaFoldDB" id="A0AB32WPP3"/>
<dbReference type="Gramene" id="Tc07v2_t014330.1">
    <property type="protein sequence ID" value="Tc07v2_p014330.1"/>
    <property type="gene ID" value="Tc07v2_g014330"/>
</dbReference>
<evidence type="ECO:0000259" key="2">
    <source>
        <dbReference type="Pfam" id="PF03936"/>
    </source>
</evidence>
<dbReference type="InterPro" id="IPR008949">
    <property type="entry name" value="Isoprenoid_synthase_dom_sf"/>
</dbReference>
<dbReference type="KEGG" id="tcc:108662812"/>
<dbReference type="InterPro" id="IPR050148">
    <property type="entry name" value="Terpene_synthase-like"/>
</dbReference>
<evidence type="ECO:0000256" key="1">
    <source>
        <dbReference type="ARBA" id="ARBA00022723"/>
    </source>
</evidence>